<keyword evidence="8" id="KW-0175">Coiled coil</keyword>
<keyword evidence="5" id="KW-0812">Transmembrane</keyword>
<dbReference type="PANTHER" id="PTHR30026">
    <property type="entry name" value="OUTER MEMBRANE PROTEIN TOLC"/>
    <property type="match status" value="1"/>
</dbReference>
<dbReference type="RefSeq" id="WP_265423653.1">
    <property type="nucleotide sequence ID" value="NZ_JAPFPW010000002.1"/>
</dbReference>
<comment type="caution">
    <text evidence="9">The sequence shown here is derived from an EMBL/GenBank/DDBJ whole genome shotgun (WGS) entry which is preliminary data.</text>
</comment>
<dbReference type="InterPro" id="IPR003423">
    <property type="entry name" value="OMP_efflux"/>
</dbReference>
<protein>
    <submittedName>
        <fullName evidence="9">TolC family protein</fullName>
    </submittedName>
</protein>
<feature type="coiled-coil region" evidence="8">
    <location>
        <begin position="157"/>
        <end position="212"/>
    </location>
</feature>
<sequence length="439" mass="49101">MDFREALLRMTADNQKLAAARSSIEQQKAEERAAKGLYYPQIQVSASWTHMDAPLEVELGAMGTLADTISATFPPLAPVAARIPRSYPIQEQDFLKSDLTLSWPVYTGGKISAANRAARANTLLAEQSEEGLHHQMFSELVRLYYGVRLADAVIQVRMDVQKGMEKHLQEAEKLEESGMISLAERLHARVALEEARREHQKALRDAQIARTALRSLIASRETINPSSPLFVYRAIPPLEKFMEKAREQNTMLRQLDQHKNLARAGLQKEKSAYRPDIFLFGTRALVTDDLTALDPEWAVGAGVRFTLFDGFARPGRVEAARATETRVAQLQHQAIMDLETLVESRYQLLMQALEQLDALGASETLAREHLRVRTLAFEEGFATSLDVVDAELALSGVQIARLQTLFTFDLSLARLLEAAGSTPEFDSYRIRGEKETLVP</sequence>
<gene>
    <name evidence="9" type="ORF">OOT00_02175</name>
</gene>
<keyword evidence="4" id="KW-1134">Transmembrane beta strand</keyword>
<comment type="similarity">
    <text evidence="2">Belongs to the outer membrane factor (OMF) (TC 1.B.17) family.</text>
</comment>
<keyword evidence="7" id="KW-0998">Cell outer membrane</keyword>
<dbReference type="Pfam" id="PF02321">
    <property type="entry name" value="OEP"/>
    <property type="match status" value="2"/>
</dbReference>
<dbReference type="EMBL" id="JAPFPW010000002">
    <property type="protein sequence ID" value="MCW7752790.1"/>
    <property type="molecule type" value="Genomic_DNA"/>
</dbReference>
<keyword evidence="6" id="KW-0472">Membrane</keyword>
<dbReference type="SUPFAM" id="SSF56954">
    <property type="entry name" value="Outer membrane efflux proteins (OEP)"/>
    <property type="match status" value="1"/>
</dbReference>
<keyword evidence="3" id="KW-0813">Transport</keyword>
<evidence type="ECO:0000256" key="6">
    <source>
        <dbReference type="ARBA" id="ARBA00023136"/>
    </source>
</evidence>
<evidence type="ECO:0000256" key="4">
    <source>
        <dbReference type="ARBA" id="ARBA00022452"/>
    </source>
</evidence>
<evidence type="ECO:0000256" key="7">
    <source>
        <dbReference type="ARBA" id="ARBA00023237"/>
    </source>
</evidence>
<proteinExistence type="inferred from homology"/>
<name>A0ABT3N5R0_9BACT</name>
<evidence type="ECO:0000256" key="2">
    <source>
        <dbReference type="ARBA" id="ARBA00007613"/>
    </source>
</evidence>
<evidence type="ECO:0000256" key="5">
    <source>
        <dbReference type="ARBA" id="ARBA00022692"/>
    </source>
</evidence>
<reference evidence="9 10" key="1">
    <citation type="submission" date="2022-11" db="EMBL/GenBank/DDBJ databases">
        <title>Desulfobotulus tamanensis H1 sp. nov. - anaerobic, alkaliphilic, sulphate reducing bacterium isolated from terrestrial mud volcano.</title>
        <authorList>
            <person name="Frolova A."/>
            <person name="Merkel A.Y."/>
            <person name="Slobodkin A.I."/>
        </authorList>
    </citation>
    <scope>NUCLEOTIDE SEQUENCE [LARGE SCALE GENOMIC DNA]</scope>
    <source>
        <strain evidence="9 10">H1</strain>
    </source>
</reference>
<evidence type="ECO:0000313" key="9">
    <source>
        <dbReference type="EMBL" id="MCW7752790.1"/>
    </source>
</evidence>
<accession>A0ABT3N5R0</accession>
<keyword evidence="10" id="KW-1185">Reference proteome</keyword>
<evidence type="ECO:0000256" key="3">
    <source>
        <dbReference type="ARBA" id="ARBA00022448"/>
    </source>
</evidence>
<comment type="subcellular location">
    <subcellularLocation>
        <location evidence="1">Cell outer membrane</location>
    </subcellularLocation>
</comment>
<evidence type="ECO:0000256" key="8">
    <source>
        <dbReference type="SAM" id="Coils"/>
    </source>
</evidence>
<dbReference type="Proteomes" id="UP001209681">
    <property type="component" value="Unassembled WGS sequence"/>
</dbReference>
<dbReference type="Gene3D" id="1.20.1600.10">
    <property type="entry name" value="Outer membrane efflux proteins (OEP)"/>
    <property type="match status" value="1"/>
</dbReference>
<dbReference type="PANTHER" id="PTHR30026:SF5">
    <property type="entry name" value="ABC-TYPE EFFLUX SYSTEM SECRETIN COMPONENT"/>
    <property type="match status" value="1"/>
</dbReference>
<evidence type="ECO:0000313" key="10">
    <source>
        <dbReference type="Proteomes" id="UP001209681"/>
    </source>
</evidence>
<organism evidence="9 10">
    <name type="scientific">Desulfobotulus pelophilus</name>
    <dbReference type="NCBI Taxonomy" id="2823377"/>
    <lineage>
        <taxon>Bacteria</taxon>
        <taxon>Pseudomonadati</taxon>
        <taxon>Thermodesulfobacteriota</taxon>
        <taxon>Desulfobacteria</taxon>
        <taxon>Desulfobacterales</taxon>
        <taxon>Desulfobacteraceae</taxon>
        <taxon>Desulfobotulus</taxon>
    </lineage>
</organism>
<dbReference type="InterPro" id="IPR051906">
    <property type="entry name" value="TolC-like"/>
</dbReference>
<evidence type="ECO:0000256" key="1">
    <source>
        <dbReference type="ARBA" id="ARBA00004442"/>
    </source>
</evidence>